<accession>A0A4R0XSF5</accession>
<dbReference type="InterPro" id="IPR049874">
    <property type="entry name" value="ROK_cs"/>
</dbReference>
<name>A0A4R0XSF5_9MOLU</name>
<comment type="similarity">
    <text evidence="1">Belongs to the ROK (NagC/XylR) family.</text>
</comment>
<dbReference type="RefSeq" id="WP_131598946.1">
    <property type="nucleotide sequence ID" value="NZ_CBDBYK010000006.1"/>
</dbReference>
<proteinExistence type="inferred from homology"/>
<dbReference type="Gene3D" id="3.30.420.40">
    <property type="match status" value="2"/>
</dbReference>
<dbReference type="Proteomes" id="UP000294192">
    <property type="component" value="Unassembled WGS sequence"/>
</dbReference>
<dbReference type="GO" id="GO:0016301">
    <property type="term" value="F:kinase activity"/>
    <property type="evidence" value="ECO:0007669"/>
    <property type="project" value="UniProtKB-KW"/>
</dbReference>
<dbReference type="InterPro" id="IPR000600">
    <property type="entry name" value="ROK"/>
</dbReference>
<evidence type="ECO:0000256" key="1">
    <source>
        <dbReference type="ARBA" id="ARBA00006479"/>
    </source>
</evidence>
<keyword evidence="2" id="KW-0418">Kinase</keyword>
<dbReference type="PANTHER" id="PTHR18964">
    <property type="entry name" value="ROK (REPRESSOR, ORF, KINASE) FAMILY"/>
    <property type="match status" value="1"/>
</dbReference>
<dbReference type="InterPro" id="IPR043129">
    <property type="entry name" value="ATPase_NBD"/>
</dbReference>
<dbReference type="OrthoDB" id="9810372at2"/>
<reference evidence="2 3" key="1">
    <citation type="submission" date="2018-02" db="EMBL/GenBank/DDBJ databases">
        <title>Mycoplasma marinum and Mycoplasma todarodis sp. nov., moderately halophilic and psychrotolerant mycoplasmas isolated from cephalopods.</title>
        <authorList>
            <person name="Viver T."/>
        </authorList>
    </citation>
    <scope>NUCLEOTIDE SEQUENCE [LARGE SCALE GENOMIC DNA]</scope>
    <source>
        <strain evidence="2 3">PE</strain>
    </source>
</reference>
<organism evidence="2 3">
    <name type="scientific">Mycoplasma marinum</name>
    <dbReference type="NCBI Taxonomy" id="1937190"/>
    <lineage>
        <taxon>Bacteria</taxon>
        <taxon>Bacillati</taxon>
        <taxon>Mycoplasmatota</taxon>
        <taxon>Mollicutes</taxon>
        <taxon>Mycoplasmataceae</taxon>
        <taxon>Mycoplasma</taxon>
    </lineage>
</organism>
<dbReference type="EMBL" id="PSZO01000008">
    <property type="protein sequence ID" value="TCG11360.1"/>
    <property type="molecule type" value="Genomic_DNA"/>
</dbReference>
<dbReference type="SUPFAM" id="SSF53067">
    <property type="entry name" value="Actin-like ATPase domain"/>
    <property type="match status" value="1"/>
</dbReference>
<gene>
    <name evidence="2" type="ORF">C4B24_02305</name>
</gene>
<dbReference type="AlphaFoldDB" id="A0A4R0XSF5"/>
<dbReference type="PANTHER" id="PTHR18964:SF149">
    <property type="entry name" value="BIFUNCTIONAL UDP-N-ACETYLGLUCOSAMINE 2-EPIMERASE_N-ACETYLMANNOSAMINE KINASE"/>
    <property type="match status" value="1"/>
</dbReference>
<evidence type="ECO:0000313" key="3">
    <source>
        <dbReference type="Proteomes" id="UP000294192"/>
    </source>
</evidence>
<keyword evidence="3" id="KW-1185">Reference proteome</keyword>
<dbReference type="PROSITE" id="PS01125">
    <property type="entry name" value="ROK"/>
    <property type="match status" value="1"/>
</dbReference>
<protein>
    <submittedName>
        <fullName evidence="2">Glucose kinase</fullName>
    </submittedName>
</protein>
<evidence type="ECO:0000313" key="2">
    <source>
        <dbReference type="EMBL" id="TCG11360.1"/>
    </source>
</evidence>
<sequence>MNILAIDLGGTSAKVALIKDEQIIKRWNILTKVGDIFQNIKDNLEGLDLEKVDRIGLSMPGFIDHKTGIVTLSGNLKLNDFDTKKEFKKIFGKDVYVVNDANAAALGEYWKGLDKQYSSIILYTIGTGIGGGLILDDKLISGAHGFAGEFGHAGVMQNKFECACGLKNCVEPLSSATGIEKLLTEHFKEKTTIKDVSSKIIQKDPKVTQILRDALKPLCNHIAIMQTAVNPEAVIIGGGPSVLGQALIDIIEENLKEIQLPFILEKTKILIAKTKNDAGIYGAAIWAIQKGN</sequence>
<dbReference type="Pfam" id="PF00480">
    <property type="entry name" value="ROK"/>
    <property type="match status" value="1"/>
</dbReference>
<comment type="caution">
    <text evidence="2">The sequence shown here is derived from an EMBL/GenBank/DDBJ whole genome shotgun (WGS) entry which is preliminary data.</text>
</comment>
<keyword evidence="2" id="KW-0808">Transferase</keyword>